<keyword evidence="2" id="KW-0418">Kinase</keyword>
<dbReference type="PANTHER" id="PTHR27006">
    <property type="entry name" value="PROMASTIGOTE SURFACE ANTIGEN PROTEIN PSA"/>
    <property type="match status" value="1"/>
</dbReference>
<evidence type="ECO:0000313" key="3">
    <source>
        <dbReference type="Proteomes" id="UP001163823"/>
    </source>
</evidence>
<dbReference type="Proteomes" id="UP001163823">
    <property type="component" value="Chromosome 5"/>
</dbReference>
<dbReference type="Pfam" id="PF11883">
    <property type="entry name" value="DUF3403"/>
    <property type="match status" value="1"/>
</dbReference>
<keyword evidence="3" id="KW-1185">Reference proteome</keyword>
<sequence>MRCIQLGLLCVRECANDQPTMFTVVFMLGSETTLPSPNKPAFIYARKQNQSDSSASGRGGSSVCDITMSLINGR</sequence>
<dbReference type="PANTHER" id="PTHR27006:SF606">
    <property type="entry name" value="INTERLEUKIN-1 RECEPTOR-ASSOCIATED KINASE 4"/>
    <property type="match status" value="1"/>
</dbReference>
<organism evidence="2 3">
    <name type="scientific">Quillaja saponaria</name>
    <name type="common">Soap bark tree</name>
    <dbReference type="NCBI Taxonomy" id="32244"/>
    <lineage>
        <taxon>Eukaryota</taxon>
        <taxon>Viridiplantae</taxon>
        <taxon>Streptophyta</taxon>
        <taxon>Embryophyta</taxon>
        <taxon>Tracheophyta</taxon>
        <taxon>Spermatophyta</taxon>
        <taxon>Magnoliopsida</taxon>
        <taxon>eudicotyledons</taxon>
        <taxon>Gunneridae</taxon>
        <taxon>Pentapetalae</taxon>
        <taxon>rosids</taxon>
        <taxon>fabids</taxon>
        <taxon>Fabales</taxon>
        <taxon>Quillajaceae</taxon>
        <taxon>Quillaja</taxon>
    </lineage>
</organism>
<comment type="caution">
    <text evidence="2">The sequence shown here is derived from an EMBL/GenBank/DDBJ whole genome shotgun (WGS) entry which is preliminary data.</text>
</comment>
<dbReference type="EMBL" id="JARAOO010000005">
    <property type="protein sequence ID" value="KAJ7968424.1"/>
    <property type="molecule type" value="Genomic_DNA"/>
</dbReference>
<evidence type="ECO:0000259" key="1">
    <source>
        <dbReference type="Pfam" id="PF11883"/>
    </source>
</evidence>
<proteinExistence type="predicted"/>
<dbReference type="GO" id="GO:0004674">
    <property type="term" value="F:protein serine/threonine kinase activity"/>
    <property type="evidence" value="ECO:0007669"/>
    <property type="project" value="InterPro"/>
</dbReference>
<dbReference type="KEGG" id="qsa:O6P43_012529"/>
<reference evidence="2" key="1">
    <citation type="journal article" date="2023" name="Science">
        <title>Elucidation of the pathway for biosynthesis of saponin adjuvants from the soapbark tree.</title>
        <authorList>
            <person name="Reed J."/>
            <person name="Orme A."/>
            <person name="El-Demerdash A."/>
            <person name="Owen C."/>
            <person name="Martin L.B.B."/>
            <person name="Misra R.C."/>
            <person name="Kikuchi S."/>
            <person name="Rejzek M."/>
            <person name="Martin A.C."/>
            <person name="Harkess A."/>
            <person name="Leebens-Mack J."/>
            <person name="Louveau T."/>
            <person name="Stephenson M.J."/>
            <person name="Osbourn A."/>
        </authorList>
    </citation>
    <scope>NUCLEOTIDE SEQUENCE</scope>
    <source>
        <strain evidence="2">S10</strain>
    </source>
</reference>
<keyword evidence="2" id="KW-0808">Transferase</keyword>
<evidence type="ECO:0000313" key="2">
    <source>
        <dbReference type="EMBL" id="KAJ7968424.1"/>
    </source>
</evidence>
<accession>A0AAD7M1W1</accession>
<name>A0AAD7M1W1_QUISA</name>
<feature type="domain" description="S-locus receptor kinase C-terminal" evidence="1">
    <location>
        <begin position="31"/>
        <end position="74"/>
    </location>
</feature>
<protein>
    <submittedName>
        <fullName evidence="2">S-receptor-like serine/threonine-protein kinase</fullName>
    </submittedName>
</protein>
<dbReference type="AlphaFoldDB" id="A0AAD7M1W1"/>
<gene>
    <name evidence="2" type="ORF">O6P43_012529</name>
</gene>
<dbReference type="InterPro" id="IPR021820">
    <property type="entry name" value="S-locus_recpt_kinase_C"/>
</dbReference>